<proteinExistence type="predicted"/>
<dbReference type="RefSeq" id="WP_187334141.1">
    <property type="nucleotide sequence ID" value="NZ_CP060490.1"/>
</dbReference>
<reference evidence="2 3" key="1">
    <citation type="submission" date="2020-08" db="EMBL/GenBank/DDBJ databases">
        <authorList>
            <person name="Liu C."/>
            <person name="Sun Q."/>
        </authorList>
    </citation>
    <scope>NUCLEOTIDE SEQUENCE [LARGE SCALE GENOMIC DNA]</scope>
    <source>
        <strain evidence="2 3">NSJ-62</strain>
    </source>
</reference>
<evidence type="ECO:0000313" key="3">
    <source>
        <dbReference type="Proteomes" id="UP000515960"/>
    </source>
</evidence>
<dbReference type="EMBL" id="CP060490">
    <property type="protein sequence ID" value="QNL45713.1"/>
    <property type="molecule type" value="Genomic_DNA"/>
</dbReference>
<feature type="transmembrane region" description="Helical" evidence="1">
    <location>
        <begin position="38"/>
        <end position="59"/>
    </location>
</feature>
<evidence type="ECO:0000313" key="2">
    <source>
        <dbReference type="EMBL" id="QNL45713.1"/>
    </source>
</evidence>
<dbReference type="Proteomes" id="UP000515960">
    <property type="component" value="Chromosome"/>
</dbReference>
<gene>
    <name evidence="2" type="ORF">H8790_06885</name>
</gene>
<keyword evidence="1" id="KW-1133">Transmembrane helix</keyword>
<accession>A0A7G9B832</accession>
<dbReference type="AlphaFoldDB" id="A0A7G9B832"/>
<evidence type="ECO:0000256" key="1">
    <source>
        <dbReference type="SAM" id="Phobius"/>
    </source>
</evidence>
<dbReference type="KEGG" id="ohi:H8790_06885"/>
<protein>
    <submittedName>
        <fullName evidence="2">Uncharacterized protein</fullName>
    </submittedName>
</protein>
<name>A0A7G9B832_9FIRM</name>
<keyword evidence="1" id="KW-0472">Membrane</keyword>
<keyword evidence="1" id="KW-0812">Transmembrane</keyword>
<feature type="transmembrane region" description="Helical" evidence="1">
    <location>
        <begin position="12"/>
        <end position="32"/>
    </location>
</feature>
<sequence length="187" mass="21751">MGKFRIFCCDQRFLLTGGGIMTAPFLLLLFVFTRESFYLFLFIYGCVILACGIYGYTLVKELARRQARLEAVARESLNGMLTGIQYQAERVFDIAVELSGCVPKSPDWYKLANDYREKYKEFWRQADDFTDELNYDFVRHFKPSRYRMDDQLELISRIESCAPDDPRLPGLCARLRKLSAPLENECG</sequence>
<keyword evidence="3" id="KW-1185">Reference proteome</keyword>
<organism evidence="2 3">
    <name type="scientific">Oscillibacter hominis</name>
    <dbReference type="NCBI Taxonomy" id="2763056"/>
    <lineage>
        <taxon>Bacteria</taxon>
        <taxon>Bacillati</taxon>
        <taxon>Bacillota</taxon>
        <taxon>Clostridia</taxon>
        <taxon>Eubacteriales</taxon>
        <taxon>Oscillospiraceae</taxon>
        <taxon>Oscillibacter</taxon>
    </lineage>
</organism>